<keyword evidence="2" id="KW-0378">Hydrolase</keyword>
<evidence type="ECO:0000313" key="2">
    <source>
        <dbReference type="EMBL" id="UPT20425.1"/>
    </source>
</evidence>
<dbReference type="InterPro" id="IPR000073">
    <property type="entry name" value="AB_hydrolase_1"/>
</dbReference>
<dbReference type="PRINTS" id="PR00111">
    <property type="entry name" value="ABHYDROLASE"/>
</dbReference>
<dbReference type="RefSeq" id="WP_248592680.1">
    <property type="nucleotide sequence ID" value="NZ_BAABEB010000012.1"/>
</dbReference>
<dbReference type="EMBL" id="CP051627">
    <property type="protein sequence ID" value="UPT20425.1"/>
    <property type="molecule type" value="Genomic_DNA"/>
</dbReference>
<evidence type="ECO:0000313" key="3">
    <source>
        <dbReference type="Proteomes" id="UP000832041"/>
    </source>
</evidence>
<dbReference type="SUPFAM" id="SSF53474">
    <property type="entry name" value="alpha/beta-Hydrolases"/>
    <property type="match status" value="1"/>
</dbReference>
<dbReference type="Gene3D" id="3.40.50.1820">
    <property type="entry name" value="alpha/beta hydrolase"/>
    <property type="match status" value="1"/>
</dbReference>
<dbReference type="Proteomes" id="UP000832041">
    <property type="component" value="Chromosome"/>
</dbReference>
<organism evidence="2 3">
    <name type="scientific">Thermobifida alba</name>
    <name type="common">Thermomonospora alba</name>
    <dbReference type="NCBI Taxonomy" id="53522"/>
    <lineage>
        <taxon>Bacteria</taxon>
        <taxon>Bacillati</taxon>
        <taxon>Actinomycetota</taxon>
        <taxon>Actinomycetes</taxon>
        <taxon>Streptosporangiales</taxon>
        <taxon>Nocardiopsidaceae</taxon>
        <taxon>Thermobifida</taxon>
    </lineage>
</organism>
<name>A0ABY4KZE4_THEAE</name>
<proteinExistence type="predicted"/>
<dbReference type="GO" id="GO:0016787">
    <property type="term" value="F:hydrolase activity"/>
    <property type="evidence" value="ECO:0007669"/>
    <property type="project" value="UniProtKB-KW"/>
</dbReference>
<gene>
    <name evidence="2" type="ORF">FOF52_05135</name>
</gene>
<dbReference type="PANTHER" id="PTHR43194:SF2">
    <property type="entry name" value="PEROXISOMAL MEMBRANE PROTEIN LPX1"/>
    <property type="match status" value="1"/>
</dbReference>
<reference evidence="2 3" key="1">
    <citation type="submission" date="2020-04" db="EMBL/GenBank/DDBJ databases">
        <title>Thermobifida alba genome sequencing and assembly.</title>
        <authorList>
            <person name="Luzics S."/>
            <person name="Horvath B."/>
            <person name="Nagy I."/>
            <person name="Toth A."/>
            <person name="Nagy I."/>
            <person name="Kukolya J."/>
        </authorList>
    </citation>
    <scope>NUCLEOTIDE SEQUENCE [LARGE SCALE GENOMIC DNA]</scope>
    <source>
        <strain evidence="2 3">DSM 43795</strain>
    </source>
</reference>
<dbReference type="Pfam" id="PF12697">
    <property type="entry name" value="Abhydrolase_6"/>
    <property type="match status" value="1"/>
</dbReference>
<sequence length="312" mass="33862">MRVEQQETTVRTRDGTRVAVRDHGGDGPPVLLLHGAGGNLLHWGRVAARLATAHRVVAMDLRGHGRSDDAPWEWERALDDVEAVVDHCGLGSPALVGHSLGGMLAGAWARRPPDCPAAVSLDGHRAAETDPAHYAGLPEERVHRDLERLRAVFTAQAEVMARPMDAAQVAGLLDQQRAFAADTGISEEEWLAAVRRGLEERDGRWFLRPGPETTAALRECAEFRDCLPVFAAVTAPLLVVLAAWEVPRMPEELRDLMLAHRAALRRDLGALAAARPDVHVRELDAGHGMAVTHPVEVADLVLAFLGEHAARN</sequence>
<dbReference type="InterPro" id="IPR029058">
    <property type="entry name" value="AB_hydrolase_fold"/>
</dbReference>
<protein>
    <submittedName>
        <fullName evidence="2">Alpha/beta hydrolase</fullName>
    </submittedName>
</protein>
<dbReference type="PANTHER" id="PTHR43194">
    <property type="entry name" value="HYDROLASE ALPHA/BETA FOLD FAMILY"/>
    <property type="match status" value="1"/>
</dbReference>
<evidence type="ECO:0000259" key="1">
    <source>
        <dbReference type="Pfam" id="PF12697"/>
    </source>
</evidence>
<keyword evidence="3" id="KW-1185">Reference proteome</keyword>
<feature type="domain" description="AB hydrolase-1" evidence="1">
    <location>
        <begin position="30"/>
        <end position="299"/>
    </location>
</feature>
<accession>A0ABY4KZE4</accession>
<dbReference type="InterPro" id="IPR050228">
    <property type="entry name" value="Carboxylesterase_BioH"/>
</dbReference>